<name>A0A172TWJ6_9BACT</name>
<dbReference type="KEGG" id="fla:SY85_14045"/>
<gene>
    <name evidence="1" type="ORF">SY85_14045</name>
</gene>
<keyword evidence="2" id="KW-1185">Reference proteome</keyword>
<dbReference type="RefSeq" id="WP_066405513.1">
    <property type="nucleotide sequence ID" value="NZ_CP011390.1"/>
</dbReference>
<accession>A0A172TWJ6</accession>
<reference evidence="1 2" key="2">
    <citation type="journal article" date="2016" name="Int. J. Syst. Evol. Microbiol.">
        <title>Flavisolibacter tropicus sp. nov., isolated from tropical soil.</title>
        <authorList>
            <person name="Lee J.J."/>
            <person name="Kang M.S."/>
            <person name="Kim G.S."/>
            <person name="Lee C.S."/>
            <person name="Lim S."/>
            <person name="Lee J."/>
            <person name="Roh S.H."/>
            <person name="Kang H."/>
            <person name="Ha J.M."/>
            <person name="Bae S."/>
            <person name="Jung H.Y."/>
            <person name="Kim M.K."/>
        </authorList>
    </citation>
    <scope>NUCLEOTIDE SEQUENCE [LARGE SCALE GENOMIC DNA]</scope>
    <source>
        <strain evidence="1 2">LCS9</strain>
    </source>
</reference>
<evidence type="ECO:0000313" key="1">
    <source>
        <dbReference type="EMBL" id="ANE51459.1"/>
    </source>
</evidence>
<reference evidence="2" key="1">
    <citation type="submission" date="2015-01" db="EMBL/GenBank/DDBJ databases">
        <title>Flavisolibacter sp./LCS9/ whole genome sequencing.</title>
        <authorList>
            <person name="Kim M.K."/>
            <person name="Srinivasan S."/>
            <person name="Lee J.-J."/>
        </authorList>
    </citation>
    <scope>NUCLEOTIDE SEQUENCE [LARGE SCALE GENOMIC DNA]</scope>
    <source>
        <strain evidence="2">LCS9</strain>
    </source>
</reference>
<organism evidence="1 2">
    <name type="scientific">Flavisolibacter tropicus</name>
    <dbReference type="NCBI Taxonomy" id="1492898"/>
    <lineage>
        <taxon>Bacteria</taxon>
        <taxon>Pseudomonadati</taxon>
        <taxon>Bacteroidota</taxon>
        <taxon>Chitinophagia</taxon>
        <taxon>Chitinophagales</taxon>
        <taxon>Chitinophagaceae</taxon>
        <taxon>Flavisolibacter</taxon>
    </lineage>
</organism>
<proteinExistence type="predicted"/>
<evidence type="ECO:0000313" key="2">
    <source>
        <dbReference type="Proteomes" id="UP000077177"/>
    </source>
</evidence>
<protein>
    <submittedName>
        <fullName evidence="1">Uncharacterized protein</fullName>
    </submittedName>
</protein>
<dbReference type="EMBL" id="CP011390">
    <property type="protein sequence ID" value="ANE51459.1"/>
    <property type="molecule type" value="Genomic_DNA"/>
</dbReference>
<dbReference type="Proteomes" id="UP000077177">
    <property type="component" value="Chromosome"/>
</dbReference>
<dbReference type="STRING" id="1492898.SY85_14045"/>
<sequence length="71" mass="7755">MDFYTAGVTLGWNWSQVYNHNFGASGCVGGTITHGIGIGAATWGISEERYIRYEWDSIHCTLSLTAGRGHC</sequence>
<dbReference type="AlphaFoldDB" id="A0A172TWJ6"/>